<proteinExistence type="predicted"/>
<keyword evidence="2" id="KW-0255">Endonuclease</keyword>
<dbReference type="SUPFAM" id="SSF52980">
    <property type="entry name" value="Restriction endonuclease-like"/>
    <property type="match status" value="1"/>
</dbReference>
<name>A0A1G6KQJ9_9MICO</name>
<dbReference type="RefSeq" id="WP_058232250.1">
    <property type="nucleotide sequence ID" value="NZ_FMYG01000004.1"/>
</dbReference>
<evidence type="ECO:0000313" key="3">
    <source>
        <dbReference type="Proteomes" id="UP000183203"/>
    </source>
</evidence>
<reference evidence="2 3" key="1">
    <citation type="submission" date="2016-09" db="EMBL/GenBank/DDBJ databases">
        <authorList>
            <person name="Capua I."/>
            <person name="De Benedictis P."/>
            <person name="Joannis T."/>
            <person name="Lombin L.H."/>
            <person name="Cattoli G."/>
        </authorList>
    </citation>
    <scope>NUCLEOTIDE SEQUENCE [LARGE SCALE GENOMIC DNA]</scope>
    <source>
        <strain evidence="2 3">NIO-1002</strain>
    </source>
</reference>
<dbReference type="OrthoDB" id="2594539at2"/>
<keyword evidence="2" id="KW-0378">Hydrolase</keyword>
<feature type="domain" description="DUF559" evidence="1">
    <location>
        <begin position="178"/>
        <end position="269"/>
    </location>
</feature>
<dbReference type="InterPro" id="IPR011335">
    <property type="entry name" value="Restrct_endonuc-II-like"/>
</dbReference>
<dbReference type="Gene3D" id="3.40.960.10">
    <property type="entry name" value="VSR Endonuclease"/>
    <property type="match status" value="1"/>
</dbReference>
<dbReference type="AlphaFoldDB" id="A0A1G6KQJ9"/>
<dbReference type="InterPro" id="IPR007569">
    <property type="entry name" value="DUF559"/>
</dbReference>
<organism evidence="2 3">
    <name type="scientific">Microbacterium enclense</name>
    <dbReference type="NCBI Taxonomy" id="993073"/>
    <lineage>
        <taxon>Bacteria</taxon>
        <taxon>Bacillati</taxon>
        <taxon>Actinomycetota</taxon>
        <taxon>Actinomycetes</taxon>
        <taxon>Micrococcales</taxon>
        <taxon>Microbacteriaceae</taxon>
        <taxon>Microbacterium</taxon>
    </lineage>
</organism>
<protein>
    <submittedName>
        <fullName evidence="2">Very-short-patch-repair endonuclease</fullName>
    </submittedName>
</protein>
<dbReference type="STRING" id="993073.AS029_08980"/>
<dbReference type="EMBL" id="FMYG01000004">
    <property type="protein sequence ID" value="SDC33081.1"/>
    <property type="molecule type" value="Genomic_DNA"/>
</dbReference>
<evidence type="ECO:0000313" key="2">
    <source>
        <dbReference type="EMBL" id="SDC33081.1"/>
    </source>
</evidence>
<keyword evidence="2" id="KW-0540">Nuclease</keyword>
<accession>A0A1G6KQJ9</accession>
<sequence>MTPDLIAWLTGRGGVAHTSSAADAGFGPRAIAAAVAASEVERVRRSWIVAPDCPSSRKRAASVGGRSTCVSAAHDMGLWTPRSEDVHVWVPATASRLDGTGMRLHRATAPVPLIRTDALEPLINVLFHVARCLPPVDALAVWESALRSKKVDADTLAAVVWRSTRASRFARVATFLSDSGLETHFREMMRAIGVSLRQQVWIDGHPVDAVIGERLAIQIDGFAFHSSPADRRRDIRQDARLLLRGYTVLRFDYVQILFEPDYVIDTVRLAMAQGRHLAVAR</sequence>
<dbReference type="Proteomes" id="UP000183203">
    <property type="component" value="Unassembled WGS sequence"/>
</dbReference>
<gene>
    <name evidence="2" type="ORF">SAMN05216418_2062</name>
</gene>
<dbReference type="GO" id="GO:0004519">
    <property type="term" value="F:endonuclease activity"/>
    <property type="evidence" value="ECO:0007669"/>
    <property type="project" value="UniProtKB-KW"/>
</dbReference>
<dbReference type="Pfam" id="PF04480">
    <property type="entry name" value="DUF559"/>
    <property type="match status" value="1"/>
</dbReference>
<evidence type="ECO:0000259" key="1">
    <source>
        <dbReference type="Pfam" id="PF04480"/>
    </source>
</evidence>